<reference evidence="4 5" key="1">
    <citation type="submission" date="2017-10" db="EMBL/GenBank/DDBJ databases">
        <title>Whole genome of Pedobacter ginsengisoli T01R-27 isolated from tomato rhizosphere.</title>
        <authorList>
            <person name="Weon H.-Y."/>
            <person name="Lee S.A."/>
            <person name="Sang M.K."/>
            <person name="Song J."/>
        </authorList>
    </citation>
    <scope>NUCLEOTIDE SEQUENCE [LARGE SCALE GENOMIC DNA]</scope>
    <source>
        <strain evidence="4 5">T01R-27</strain>
    </source>
</reference>
<dbReference type="KEGG" id="pgs:CPT03_01080"/>
<dbReference type="OrthoDB" id="934696at2"/>
<dbReference type="PANTHER" id="PTHR30273:SF2">
    <property type="entry name" value="PROTEIN FECR"/>
    <property type="match status" value="1"/>
</dbReference>
<keyword evidence="5" id="KW-1185">Reference proteome</keyword>
<gene>
    <name evidence="4" type="ORF">CPT03_01080</name>
</gene>
<dbReference type="InterPro" id="IPR032508">
    <property type="entry name" value="FecR_C"/>
</dbReference>
<feature type="domain" description="Protein FecR C-terminal" evidence="3">
    <location>
        <begin position="285"/>
        <end position="343"/>
    </location>
</feature>
<evidence type="ECO:0000313" key="4">
    <source>
        <dbReference type="EMBL" id="ATP55157.1"/>
    </source>
</evidence>
<dbReference type="AlphaFoldDB" id="A0A2D1U0N2"/>
<dbReference type="Proteomes" id="UP000223749">
    <property type="component" value="Chromosome"/>
</dbReference>
<dbReference type="InterPro" id="IPR006860">
    <property type="entry name" value="FecR"/>
</dbReference>
<evidence type="ECO:0000259" key="3">
    <source>
        <dbReference type="Pfam" id="PF16344"/>
    </source>
</evidence>
<feature type="transmembrane region" description="Helical" evidence="1">
    <location>
        <begin position="83"/>
        <end position="106"/>
    </location>
</feature>
<dbReference type="Pfam" id="PF04773">
    <property type="entry name" value="FecR"/>
    <property type="match status" value="1"/>
</dbReference>
<proteinExistence type="predicted"/>
<name>A0A2D1U0N2_9SPHI</name>
<evidence type="ECO:0000313" key="5">
    <source>
        <dbReference type="Proteomes" id="UP000223749"/>
    </source>
</evidence>
<dbReference type="Gene3D" id="2.60.120.1440">
    <property type="match status" value="1"/>
</dbReference>
<keyword evidence="1" id="KW-1133">Transmembrane helix</keyword>
<accession>A0A2D1U0N2</accession>
<dbReference type="EMBL" id="CP024091">
    <property type="protein sequence ID" value="ATP55157.1"/>
    <property type="molecule type" value="Genomic_DNA"/>
</dbReference>
<dbReference type="PANTHER" id="PTHR30273">
    <property type="entry name" value="PERIPLASMIC SIGNAL SENSOR AND SIGMA FACTOR ACTIVATOR FECR-RELATED"/>
    <property type="match status" value="1"/>
</dbReference>
<dbReference type="InterPro" id="IPR012373">
    <property type="entry name" value="Ferrdict_sens_TM"/>
</dbReference>
<dbReference type="GO" id="GO:0016989">
    <property type="term" value="F:sigma factor antagonist activity"/>
    <property type="evidence" value="ECO:0007669"/>
    <property type="project" value="TreeGrafter"/>
</dbReference>
<keyword evidence="1" id="KW-0812">Transmembrane</keyword>
<keyword evidence="1" id="KW-0472">Membrane</keyword>
<evidence type="ECO:0000259" key="2">
    <source>
        <dbReference type="Pfam" id="PF04773"/>
    </source>
</evidence>
<sequence>MRISSINAIKMDKQLLQKFLNQQCSPQEAEYVHNCLRQDPDLLSRLLPDEEWAEAGRDLLLMPNAETVFKRIKPNKTLWRYKFNWGSVAAVLAYAVLTLLTVKYIIPTENRPQLSYQHTTPESKQIIVKNSGSTVQVINLKDGSIVKLSPNSTLQYPQPFPATQRNLILQGEATFDVAHDSTRPFTVTGQGINTTALGTSFRVRAFKATNVEVQLFKGKIRIAKATGSSKTSFNQVILYPGQQFCYAAGKVKITQFEQSIRQHLLIKKPKPMATESPAPLVGGVLEFDKTPLTQVCKELSERYNQAINCEKVQKPILLTGQFNGTDKLKEILNKIALLNNLTIAQLPDGSYLITEEK</sequence>
<dbReference type="Pfam" id="PF16344">
    <property type="entry name" value="FecR_C"/>
    <property type="match status" value="1"/>
</dbReference>
<dbReference type="PIRSF" id="PIRSF018266">
    <property type="entry name" value="FecR"/>
    <property type="match status" value="1"/>
</dbReference>
<evidence type="ECO:0000256" key="1">
    <source>
        <dbReference type="SAM" id="Phobius"/>
    </source>
</evidence>
<protein>
    <submittedName>
        <fullName evidence="4">Uncharacterized protein</fullName>
    </submittedName>
</protein>
<dbReference type="Gene3D" id="3.55.50.30">
    <property type="match status" value="1"/>
</dbReference>
<organism evidence="4 5">
    <name type="scientific">Pedobacter ginsengisoli</name>
    <dbReference type="NCBI Taxonomy" id="363852"/>
    <lineage>
        <taxon>Bacteria</taxon>
        <taxon>Pseudomonadati</taxon>
        <taxon>Bacteroidota</taxon>
        <taxon>Sphingobacteriia</taxon>
        <taxon>Sphingobacteriales</taxon>
        <taxon>Sphingobacteriaceae</taxon>
        <taxon>Pedobacter</taxon>
    </lineage>
</organism>
<feature type="domain" description="FecR protein" evidence="2">
    <location>
        <begin position="137"/>
        <end position="220"/>
    </location>
</feature>